<sequence length="197" mass="22609">MQSKKYTLKKDIKTIVVKMPKQLPIITTSPKTKMNNELYKASPLLSCKSPSRGKSLNPLSRIKKTRTKSLIRRIPFDSSLLSSVPRNPINYNIRYLKEDSMQLDEKNTIETPSDSLKPSTQDNRLQNHIATEYESYLLYNSFHPTNISTKKRSMTPNSEISKQDNDVSSLFSDTPPNCSPYIIRIVKKPNTRKAMNK</sequence>
<feature type="region of interest" description="Disordered" evidence="1">
    <location>
        <begin position="149"/>
        <end position="173"/>
    </location>
</feature>
<reference evidence="2 3" key="1">
    <citation type="submission" date="2016-11" db="EMBL/GenBank/DDBJ databases">
        <title>The macronuclear genome of Stentor coeruleus: a giant cell with tiny introns.</title>
        <authorList>
            <person name="Slabodnick M."/>
            <person name="Ruby J.G."/>
            <person name="Reiff S.B."/>
            <person name="Swart E.C."/>
            <person name="Gosai S."/>
            <person name="Prabakaran S."/>
            <person name="Witkowska E."/>
            <person name="Larue G.E."/>
            <person name="Fisher S."/>
            <person name="Freeman R.M."/>
            <person name="Gunawardena J."/>
            <person name="Chu W."/>
            <person name="Stover N.A."/>
            <person name="Gregory B.D."/>
            <person name="Nowacki M."/>
            <person name="Derisi J."/>
            <person name="Roy S.W."/>
            <person name="Marshall W.F."/>
            <person name="Sood P."/>
        </authorList>
    </citation>
    <scope>NUCLEOTIDE SEQUENCE [LARGE SCALE GENOMIC DNA]</scope>
    <source>
        <strain evidence="2">WM001</strain>
    </source>
</reference>
<accession>A0A1R2AP77</accession>
<comment type="caution">
    <text evidence="2">The sequence shown here is derived from an EMBL/GenBank/DDBJ whole genome shotgun (WGS) entry which is preliminary data.</text>
</comment>
<dbReference type="EMBL" id="MPUH01001752">
    <property type="protein sequence ID" value="OMJ66314.1"/>
    <property type="molecule type" value="Genomic_DNA"/>
</dbReference>
<dbReference type="Proteomes" id="UP000187209">
    <property type="component" value="Unassembled WGS sequence"/>
</dbReference>
<gene>
    <name evidence="2" type="ORF">SteCoe_36878</name>
</gene>
<name>A0A1R2AP77_9CILI</name>
<evidence type="ECO:0000313" key="2">
    <source>
        <dbReference type="EMBL" id="OMJ66314.1"/>
    </source>
</evidence>
<dbReference type="AlphaFoldDB" id="A0A1R2AP77"/>
<evidence type="ECO:0000256" key="1">
    <source>
        <dbReference type="SAM" id="MobiDB-lite"/>
    </source>
</evidence>
<evidence type="ECO:0000313" key="3">
    <source>
        <dbReference type="Proteomes" id="UP000187209"/>
    </source>
</evidence>
<organism evidence="2 3">
    <name type="scientific">Stentor coeruleus</name>
    <dbReference type="NCBI Taxonomy" id="5963"/>
    <lineage>
        <taxon>Eukaryota</taxon>
        <taxon>Sar</taxon>
        <taxon>Alveolata</taxon>
        <taxon>Ciliophora</taxon>
        <taxon>Postciliodesmatophora</taxon>
        <taxon>Heterotrichea</taxon>
        <taxon>Heterotrichida</taxon>
        <taxon>Stentoridae</taxon>
        <taxon>Stentor</taxon>
    </lineage>
</organism>
<protein>
    <submittedName>
        <fullName evidence="2">Uncharacterized protein</fullName>
    </submittedName>
</protein>
<keyword evidence="3" id="KW-1185">Reference proteome</keyword>
<proteinExistence type="predicted"/>